<comment type="caution">
    <text evidence="1">The sequence shown here is derived from an EMBL/GenBank/DDBJ whole genome shotgun (WGS) entry which is preliminary data.</text>
</comment>
<dbReference type="AlphaFoldDB" id="A0A4S3J4X0"/>
<name>A0A4S3J4X0_9EURO</name>
<protein>
    <submittedName>
        <fullName evidence="1">Uncharacterized protein</fullName>
    </submittedName>
</protein>
<reference evidence="1 2" key="1">
    <citation type="submission" date="2019-03" db="EMBL/GenBank/DDBJ databases">
        <title>The genome sequence of a newly discovered highly antifungal drug resistant Aspergillus species, Aspergillus tanneri NIH 1004.</title>
        <authorList>
            <person name="Mounaud S."/>
            <person name="Singh I."/>
            <person name="Joardar V."/>
            <person name="Pakala S."/>
            <person name="Pakala S."/>
            <person name="Venepally P."/>
            <person name="Hoover J."/>
            <person name="Nierman W."/>
            <person name="Chung J."/>
            <person name="Losada L."/>
        </authorList>
    </citation>
    <scope>NUCLEOTIDE SEQUENCE [LARGE SCALE GENOMIC DNA]</scope>
    <source>
        <strain evidence="1 2">NIH1004</strain>
    </source>
</reference>
<gene>
    <name evidence="1" type="ORF">EYZ11_011454</name>
</gene>
<proteinExistence type="predicted"/>
<organism evidence="1 2">
    <name type="scientific">Aspergillus tanneri</name>
    <dbReference type="NCBI Taxonomy" id="1220188"/>
    <lineage>
        <taxon>Eukaryota</taxon>
        <taxon>Fungi</taxon>
        <taxon>Dikarya</taxon>
        <taxon>Ascomycota</taxon>
        <taxon>Pezizomycotina</taxon>
        <taxon>Eurotiomycetes</taxon>
        <taxon>Eurotiomycetidae</taxon>
        <taxon>Eurotiales</taxon>
        <taxon>Aspergillaceae</taxon>
        <taxon>Aspergillus</taxon>
        <taxon>Aspergillus subgen. Circumdati</taxon>
    </lineage>
</organism>
<accession>A0A4S3J4X0</accession>
<sequence length="38" mass="4615">MPRCEIKHEFDYKREQLWVSRSIVKNDSILPTIQPNNE</sequence>
<dbReference type="Proteomes" id="UP000308092">
    <property type="component" value="Unassembled WGS sequence"/>
</dbReference>
<dbReference type="EMBL" id="SOSA01000710">
    <property type="protein sequence ID" value="THC89097.1"/>
    <property type="molecule type" value="Genomic_DNA"/>
</dbReference>
<dbReference type="VEuPathDB" id="FungiDB:EYZ11_011454"/>
<keyword evidence="2" id="KW-1185">Reference proteome</keyword>
<evidence type="ECO:0000313" key="1">
    <source>
        <dbReference type="EMBL" id="THC89097.1"/>
    </source>
</evidence>
<evidence type="ECO:0000313" key="2">
    <source>
        <dbReference type="Proteomes" id="UP000308092"/>
    </source>
</evidence>